<dbReference type="GO" id="GO:0015038">
    <property type="term" value="F:glutathione disulfide oxidoreductase activity"/>
    <property type="evidence" value="ECO:0007669"/>
    <property type="project" value="TreeGrafter"/>
</dbReference>
<dbReference type="PRINTS" id="PR00160">
    <property type="entry name" value="GLUTAREDOXIN"/>
</dbReference>
<evidence type="ECO:0000259" key="7">
    <source>
        <dbReference type="Pfam" id="PF00462"/>
    </source>
</evidence>
<dbReference type="CDD" id="cd03419">
    <property type="entry name" value="GRX_GRXh_1_2_like"/>
    <property type="match status" value="1"/>
</dbReference>
<dbReference type="AlphaFoldDB" id="A0A8S3YMT8"/>
<evidence type="ECO:0000313" key="8">
    <source>
        <dbReference type="EMBL" id="CAG5118233.1"/>
    </source>
</evidence>
<comment type="caution">
    <text evidence="8">The sequence shown here is derived from an EMBL/GenBank/DDBJ whole genome shotgun (WGS) entry which is preliminary data.</text>
</comment>
<comment type="similarity">
    <text evidence="1">Belongs to the glutaredoxin family.</text>
</comment>
<feature type="domain" description="Glutaredoxin" evidence="7">
    <location>
        <begin position="42"/>
        <end position="104"/>
    </location>
</feature>
<dbReference type="PANTHER" id="PTHR45694">
    <property type="entry name" value="GLUTAREDOXIN 2"/>
    <property type="match status" value="1"/>
</dbReference>
<proteinExistence type="inferred from homology"/>
<dbReference type="Gene3D" id="3.40.30.10">
    <property type="entry name" value="Glutaredoxin"/>
    <property type="match status" value="1"/>
</dbReference>
<keyword evidence="9" id="KW-1185">Reference proteome</keyword>
<accession>A0A8S3YMT8</accession>
<dbReference type="SUPFAM" id="SSF52833">
    <property type="entry name" value="Thioredoxin-like"/>
    <property type="match status" value="1"/>
</dbReference>
<dbReference type="FunFam" id="3.40.30.10:FF:000026">
    <property type="entry name" value="Glutaredoxin 2"/>
    <property type="match status" value="1"/>
</dbReference>
<sequence length="126" mass="13956">MDTCVDFAPEEYIVTDDHPLAGSSRNTLRQDLVQSLVRKHRVVIFSKSQCPYCQHSKTLLSNFGVKFVTVELDQVQEGNEMQTALGEITGVKTVPRIFINGKCIGGSNDLSSLKKSGQLKDLLKDV</sequence>
<keyword evidence="3" id="KW-0676">Redox-active center</keyword>
<comment type="function">
    <text evidence="4">Glutathione-dependent oxidoreductase that facilitates the maintenance of mitochondrial redox homeostasis upon induction of apoptosis by oxidative stress. Involved in response to hydrogen peroxide and regulation of apoptosis caused by oxidative stress. Acts as a very efficient catalyst of monothiol reactions because of its high affinity for protein glutathione-mixed disulfides. Can receive electrons not only from glutathione (GSH), but also from thioredoxin reductase supporting both monothiol and dithiol reactions. Efficiently catalyzes both glutathionylation and deglutathionylation of mitochondrial complex I, which in turn regulates the superoxide production by the complex. Overexpression decreases the susceptibility to apoptosis and prevents loss of cardiolipin and cytochrome c release.</text>
</comment>
<dbReference type="InterPro" id="IPR036249">
    <property type="entry name" value="Thioredoxin-like_sf"/>
</dbReference>
<dbReference type="InterPro" id="IPR011899">
    <property type="entry name" value="Glutaredoxin_euk/vir"/>
</dbReference>
<comment type="subunit">
    <text evidence="5">Monomer; active form. Homodimer; inactive form. The homodimer is probably linked by 1 2Fe-2S cluster.</text>
</comment>
<evidence type="ECO:0000256" key="4">
    <source>
        <dbReference type="ARBA" id="ARBA00037470"/>
    </source>
</evidence>
<evidence type="ECO:0000313" key="9">
    <source>
        <dbReference type="Proteomes" id="UP000678393"/>
    </source>
</evidence>
<dbReference type="PANTHER" id="PTHR45694:SF18">
    <property type="entry name" value="GLUTAREDOXIN-1-RELATED"/>
    <property type="match status" value="1"/>
</dbReference>
<organism evidence="8 9">
    <name type="scientific">Candidula unifasciata</name>
    <dbReference type="NCBI Taxonomy" id="100452"/>
    <lineage>
        <taxon>Eukaryota</taxon>
        <taxon>Metazoa</taxon>
        <taxon>Spiralia</taxon>
        <taxon>Lophotrochozoa</taxon>
        <taxon>Mollusca</taxon>
        <taxon>Gastropoda</taxon>
        <taxon>Heterobranchia</taxon>
        <taxon>Euthyneura</taxon>
        <taxon>Panpulmonata</taxon>
        <taxon>Eupulmonata</taxon>
        <taxon>Stylommatophora</taxon>
        <taxon>Helicina</taxon>
        <taxon>Helicoidea</taxon>
        <taxon>Geomitridae</taxon>
        <taxon>Candidula</taxon>
    </lineage>
</organism>
<dbReference type="PROSITE" id="PS51354">
    <property type="entry name" value="GLUTAREDOXIN_2"/>
    <property type="match status" value="1"/>
</dbReference>
<dbReference type="NCBIfam" id="TIGR02180">
    <property type="entry name" value="GRX_euk"/>
    <property type="match status" value="1"/>
</dbReference>
<dbReference type="GO" id="GO:0034599">
    <property type="term" value="P:cellular response to oxidative stress"/>
    <property type="evidence" value="ECO:0007669"/>
    <property type="project" value="TreeGrafter"/>
</dbReference>
<evidence type="ECO:0000256" key="2">
    <source>
        <dbReference type="ARBA" id="ARBA00023206"/>
    </source>
</evidence>
<reference evidence="8" key="1">
    <citation type="submission" date="2021-04" db="EMBL/GenBank/DDBJ databases">
        <authorList>
            <consortium name="Molecular Ecology Group"/>
        </authorList>
    </citation>
    <scope>NUCLEOTIDE SEQUENCE</scope>
</reference>
<dbReference type="GO" id="GO:0005737">
    <property type="term" value="C:cytoplasm"/>
    <property type="evidence" value="ECO:0007669"/>
    <property type="project" value="TreeGrafter"/>
</dbReference>
<dbReference type="OrthoDB" id="418495at2759"/>
<evidence type="ECO:0000256" key="6">
    <source>
        <dbReference type="ARBA" id="ARBA00039819"/>
    </source>
</evidence>
<protein>
    <recommendedName>
        <fullName evidence="6">Glutaredoxin-2, mitochondrial</fullName>
    </recommendedName>
</protein>
<gene>
    <name evidence="8" type="ORF">CUNI_LOCUS3791</name>
</gene>
<evidence type="ECO:0000256" key="1">
    <source>
        <dbReference type="ARBA" id="ARBA00007787"/>
    </source>
</evidence>
<dbReference type="InterPro" id="IPR014025">
    <property type="entry name" value="Glutaredoxin_subgr"/>
</dbReference>
<dbReference type="Proteomes" id="UP000678393">
    <property type="component" value="Unassembled WGS sequence"/>
</dbReference>
<evidence type="ECO:0000256" key="3">
    <source>
        <dbReference type="ARBA" id="ARBA00023284"/>
    </source>
</evidence>
<dbReference type="InterPro" id="IPR002109">
    <property type="entry name" value="Glutaredoxin"/>
</dbReference>
<dbReference type="EMBL" id="CAJHNH020000518">
    <property type="protein sequence ID" value="CAG5118233.1"/>
    <property type="molecule type" value="Genomic_DNA"/>
</dbReference>
<dbReference type="Pfam" id="PF00462">
    <property type="entry name" value="Glutaredoxin"/>
    <property type="match status" value="1"/>
</dbReference>
<keyword evidence="2" id="KW-0318">Glutathionylation</keyword>
<evidence type="ECO:0000256" key="5">
    <source>
        <dbReference type="ARBA" id="ARBA00038558"/>
    </source>
</evidence>
<name>A0A8S3YMT8_9EUPU</name>